<dbReference type="InterPro" id="IPR008966">
    <property type="entry name" value="Adhesion_dom_sf"/>
</dbReference>
<dbReference type="Proteomes" id="UP001596103">
    <property type="component" value="Unassembled WGS sequence"/>
</dbReference>
<reference evidence="4" key="1">
    <citation type="journal article" date="2019" name="Int. J. Syst. Evol. Microbiol.">
        <title>The Global Catalogue of Microorganisms (GCM) 10K type strain sequencing project: providing services to taxonomists for standard genome sequencing and annotation.</title>
        <authorList>
            <consortium name="The Broad Institute Genomics Platform"/>
            <consortium name="The Broad Institute Genome Sequencing Center for Infectious Disease"/>
            <person name="Wu L."/>
            <person name="Ma J."/>
        </authorList>
    </citation>
    <scope>NUCLEOTIDE SEQUENCE [LARGE SCALE GENOMIC DNA]</scope>
    <source>
        <strain evidence="4">CCUG 56042</strain>
    </source>
</reference>
<dbReference type="Pfam" id="PF00419">
    <property type="entry name" value="Fimbrial"/>
    <property type="match status" value="1"/>
</dbReference>
<name>A0ABW0J975_9BURK</name>
<protein>
    <submittedName>
        <fullName evidence="3">Fimbrial protein</fullName>
    </submittedName>
</protein>
<accession>A0ABW0J975</accession>
<dbReference type="SUPFAM" id="SSF49401">
    <property type="entry name" value="Bacterial adhesins"/>
    <property type="match status" value="1"/>
</dbReference>
<gene>
    <name evidence="3" type="ORF">ACFPTO_12380</name>
</gene>
<dbReference type="InterPro" id="IPR000259">
    <property type="entry name" value="Adhesion_dom_fimbrial"/>
</dbReference>
<dbReference type="InterPro" id="IPR036937">
    <property type="entry name" value="Adhesion_dom_fimbrial_sf"/>
</dbReference>
<dbReference type="Gene3D" id="2.60.40.1090">
    <property type="entry name" value="Fimbrial-type adhesion domain"/>
    <property type="match status" value="1"/>
</dbReference>
<keyword evidence="1" id="KW-0732">Signal</keyword>
<feature type="signal peptide" evidence="1">
    <location>
        <begin position="1"/>
        <end position="20"/>
    </location>
</feature>
<keyword evidence="4" id="KW-1185">Reference proteome</keyword>
<evidence type="ECO:0000313" key="4">
    <source>
        <dbReference type="Proteomes" id="UP001596103"/>
    </source>
</evidence>
<dbReference type="PANTHER" id="PTHR33420">
    <property type="entry name" value="FIMBRIAL SUBUNIT ELFA-RELATED"/>
    <property type="match status" value="1"/>
</dbReference>
<dbReference type="RefSeq" id="WP_377711622.1">
    <property type="nucleotide sequence ID" value="NZ_JBHSMP010000013.1"/>
</dbReference>
<feature type="chain" id="PRO_5047382285" evidence="1">
    <location>
        <begin position="21"/>
        <end position="179"/>
    </location>
</feature>
<evidence type="ECO:0000313" key="3">
    <source>
        <dbReference type="EMBL" id="MFC5429588.1"/>
    </source>
</evidence>
<dbReference type="PANTHER" id="PTHR33420:SF10">
    <property type="entry name" value="FIMBRIAE MAJOR SUBUNIT"/>
    <property type="match status" value="1"/>
</dbReference>
<feature type="domain" description="Fimbrial-type adhesion" evidence="2">
    <location>
        <begin position="25"/>
        <end position="179"/>
    </location>
</feature>
<sequence length="179" mass="18038">MKKKLIALVIAAAPISAAYAGANTINFVGEVTDQTCNVAINGSPANPTVLLPAVSAADLATAQKVIGTTNFTISVSGCKAATADQAIKTVFVGNNLSDGNLANTATGKSAATKVALQLLDPAKPGAPFDLSKGAHTASGLTLKKGEENASYDFAVQYISEGTATAGVVNGSVQYMVSYQ</sequence>
<comment type="caution">
    <text evidence="3">The sequence shown here is derived from an EMBL/GenBank/DDBJ whole genome shotgun (WGS) entry which is preliminary data.</text>
</comment>
<organism evidence="3 4">
    <name type="scientific">Paraburkholderia denitrificans</name>
    <dbReference type="NCBI Taxonomy" id="694025"/>
    <lineage>
        <taxon>Bacteria</taxon>
        <taxon>Pseudomonadati</taxon>
        <taxon>Pseudomonadota</taxon>
        <taxon>Betaproteobacteria</taxon>
        <taxon>Burkholderiales</taxon>
        <taxon>Burkholderiaceae</taxon>
        <taxon>Paraburkholderia</taxon>
    </lineage>
</organism>
<evidence type="ECO:0000259" key="2">
    <source>
        <dbReference type="Pfam" id="PF00419"/>
    </source>
</evidence>
<proteinExistence type="predicted"/>
<dbReference type="EMBL" id="JBHSMP010000013">
    <property type="protein sequence ID" value="MFC5429588.1"/>
    <property type="molecule type" value="Genomic_DNA"/>
</dbReference>
<evidence type="ECO:0000256" key="1">
    <source>
        <dbReference type="SAM" id="SignalP"/>
    </source>
</evidence>
<dbReference type="InterPro" id="IPR050263">
    <property type="entry name" value="Bact_Fimbrial_Adh_Pro"/>
</dbReference>